<organism evidence="2 3">
    <name type="scientific">Terrisporobacter othiniensis</name>
    <dbReference type="NCBI Taxonomy" id="1577792"/>
    <lineage>
        <taxon>Bacteria</taxon>
        <taxon>Bacillati</taxon>
        <taxon>Bacillota</taxon>
        <taxon>Clostridia</taxon>
        <taxon>Peptostreptococcales</taxon>
        <taxon>Peptostreptococcaceae</taxon>
        <taxon>Terrisporobacter</taxon>
    </lineage>
</organism>
<name>A0A0B3VTX4_9FIRM</name>
<feature type="transmembrane region" description="Helical" evidence="1">
    <location>
        <begin position="6"/>
        <end position="25"/>
    </location>
</feature>
<comment type="caution">
    <text evidence="2">The sequence shown here is derived from an EMBL/GenBank/DDBJ whole genome shotgun (WGS) entry which is preliminary data.</text>
</comment>
<dbReference type="EMBL" id="JWHR01000117">
    <property type="protein sequence ID" value="KHS56233.1"/>
    <property type="molecule type" value="Genomic_DNA"/>
</dbReference>
<accession>A0A0B3VTX4</accession>
<evidence type="ECO:0000313" key="3">
    <source>
        <dbReference type="Proteomes" id="UP000031189"/>
    </source>
</evidence>
<reference evidence="2 3" key="1">
    <citation type="submission" date="2014-12" db="EMBL/GenBank/DDBJ databases">
        <title>Draft genome sequence of Terrisporobacter sp. 08-306576, isolated from the blood culture of a bacteremia patient.</title>
        <authorList>
            <person name="Lund L.C."/>
            <person name="Sydenham T.V."/>
            <person name="Hogh S.V."/>
            <person name="Skov M.N."/>
            <person name="Kemp M."/>
            <person name="Justesen U.S."/>
        </authorList>
    </citation>
    <scope>NUCLEOTIDE SEQUENCE [LARGE SCALE GENOMIC DNA]</scope>
    <source>
        <strain evidence="2 3">08-306576</strain>
    </source>
</reference>
<dbReference type="OrthoDB" id="2080990at2"/>
<keyword evidence="1" id="KW-0472">Membrane</keyword>
<keyword evidence="1" id="KW-1133">Transmembrane helix</keyword>
<gene>
    <name evidence="2" type="ORF">QX51_14910</name>
</gene>
<keyword evidence="1" id="KW-0812">Transmembrane</keyword>
<keyword evidence="3" id="KW-1185">Reference proteome</keyword>
<dbReference type="STRING" id="1577792.QX51_14910"/>
<evidence type="ECO:0008006" key="4">
    <source>
        <dbReference type="Google" id="ProtNLM"/>
    </source>
</evidence>
<sequence>MSFSFINFIIYALVYIISMPVLSFIHELGHAIPALIFTKGEVSVNIGNYNLIKKVKLSRLVINIYGYRSIMDVSYAYVNWESIDSKFKSIIIIAGGPIASLCTSGFLYFSLYKIEISHLMIILFNAMLFFSIGQFIVTALPMKYSDNSPYKGFTSDGYKIVQWLKLKNKN</sequence>
<proteinExistence type="predicted"/>
<protein>
    <recommendedName>
        <fullName evidence="4">Peptidase M50 domain-containing protein</fullName>
    </recommendedName>
</protein>
<dbReference type="Proteomes" id="UP000031189">
    <property type="component" value="Unassembled WGS sequence"/>
</dbReference>
<dbReference type="RefSeq" id="WP_039680694.1">
    <property type="nucleotide sequence ID" value="NZ_JAWGXO010000010.1"/>
</dbReference>
<feature type="transmembrane region" description="Helical" evidence="1">
    <location>
        <begin position="119"/>
        <end position="140"/>
    </location>
</feature>
<dbReference type="AlphaFoldDB" id="A0A0B3VTX4"/>
<evidence type="ECO:0000256" key="1">
    <source>
        <dbReference type="SAM" id="Phobius"/>
    </source>
</evidence>
<feature type="transmembrane region" description="Helical" evidence="1">
    <location>
        <begin position="90"/>
        <end position="112"/>
    </location>
</feature>
<evidence type="ECO:0000313" key="2">
    <source>
        <dbReference type="EMBL" id="KHS56233.1"/>
    </source>
</evidence>